<name>A0A8J3MW01_9CHLR</name>
<evidence type="ECO:0008006" key="3">
    <source>
        <dbReference type="Google" id="ProtNLM"/>
    </source>
</evidence>
<proteinExistence type="predicted"/>
<gene>
    <name evidence="1" type="ORF">KSX_66240</name>
</gene>
<dbReference type="RefSeq" id="WP_220197666.1">
    <property type="nucleotide sequence ID" value="NZ_BNJF01000004.1"/>
</dbReference>
<sequence length="673" mass="69674">MKTWVRRPALLLVAAFLVVAFVTGIPFTKSGMSKVLAATVTPTISVSAHTVHPRQKITITGLGFAPNDTVFISLDQLNYSLGNLTCDSDGNCSGSVTIPLTGPQGQHMLLAQGSQPDEEVVNVPINLNPTIFFDTSVGHSNQGGPGTSTVITGSGFQLNETVSVYWGDATGTLLGTVTSDSYSGFFRFPFTTPTHVAPGKYPITVVRSGQKPATATTTFTVVPPAVTAAGGIRSGQLLKFQIKGFQGHENVAISWDANGGQQIDVIQTNNYGLFASPSYGEVFIPSAPLGSYTLTFTGESSGLQVSAPINVGPGIQVNVFNNPGATIAVSGGGFRAGETLNVFIVDQKKATSVSVTTATDGSFQINLVAPLSLTPGPQYHIKATNSDGSEKATNFFYILAPGISWASTDSNNQSSTATYGSSGTISGQNFPANEQIALYWNYQQAGQVEVGTVQAAADGSFTFDLTTPSSPFTSDATIEAIASTNTFMASYQVQPQPAFTLNPTSILVGDTVSISGGSFNGNVTVNIQLAGSTSVVSTATVADDGTFTGSLTIPSNIMGGPSSVSVSDGTVSVRVPLVIDVPLIITPTTGSTGTSISVQSPNFSNNGNNTICVKLQPSIVWHDPTTGTSQFLASACQFPRTVTAPANLVSGRTYEVELIAGGNVIGKAPFTAQ</sequence>
<evidence type="ECO:0000313" key="2">
    <source>
        <dbReference type="Proteomes" id="UP000612362"/>
    </source>
</evidence>
<dbReference type="Proteomes" id="UP000612362">
    <property type="component" value="Unassembled WGS sequence"/>
</dbReference>
<organism evidence="1 2">
    <name type="scientific">Ktedonospora formicarum</name>
    <dbReference type="NCBI Taxonomy" id="2778364"/>
    <lineage>
        <taxon>Bacteria</taxon>
        <taxon>Bacillati</taxon>
        <taxon>Chloroflexota</taxon>
        <taxon>Ktedonobacteria</taxon>
        <taxon>Ktedonobacterales</taxon>
        <taxon>Ktedonobacteraceae</taxon>
        <taxon>Ktedonospora</taxon>
    </lineage>
</organism>
<comment type="caution">
    <text evidence="1">The sequence shown here is derived from an EMBL/GenBank/DDBJ whole genome shotgun (WGS) entry which is preliminary data.</text>
</comment>
<protein>
    <recommendedName>
        <fullName evidence="3">IPT/TIG domain-containing protein</fullName>
    </recommendedName>
</protein>
<dbReference type="EMBL" id="BNJF01000004">
    <property type="protein sequence ID" value="GHO48461.1"/>
    <property type="molecule type" value="Genomic_DNA"/>
</dbReference>
<evidence type="ECO:0000313" key="1">
    <source>
        <dbReference type="EMBL" id="GHO48461.1"/>
    </source>
</evidence>
<reference evidence="1" key="1">
    <citation type="submission" date="2020-10" db="EMBL/GenBank/DDBJ databases">
        <title>Taxonomic study of unclassified bacteria belonging to the class Ktedonobacteria.</title>
        <authorList>
            <person name="Yabe S."/>
            <person name="Wang C.M."/>
            <person name="Zheng Y."/>
            <person name="Sakai Y."/>
            <person name="Cavaletti L."/>
            <person name="Monciardini P."/>
            <person name="Donadio S."/>
        </authorList>
    </citation>
    <scope>NUCLEOTIDE SEQUENCE</scope>
    <source>
        <strain evidence="1">SOSP1-1</strain>
    </source>
</reference>
<accession>A0A8J3MW01</accession>
<keyword evidence="2" id="KW-1185">Reference proteome</keyword>
<dbReference type="AlphaFoldDB" id="A0A8J3MW01"/>